<reference evidence="7 8" key="1">
    <citation type="submission" date="2015-06" db="EMBL/GenBank/DDBJ databases">
        <title>Draft genome sequence of the purine-degrading Clostridium cylindrosporum HC-1 (DSM 605).</title>
        <authorList>
            <person name="Poehlein A."/>
            <person name="Schiel-Bengelsdorf B."/>
            <person name="Bengelsdorf F."/>
            <person name="Daniel R."/>
            <person name="Duerre P."/>
        </authorList>
    </citation>
    <scope>NUCLEOTIDE SEQUENCE [LARGE SCALE GENOMIC DNA]</scope>
    <source>
        <strain evidence="7 8">DSM 605</strain>
    </source>
</reference>
<keyword evidence="8" id="KW-1185">Reference proteome</keyword>
<dbReference type="GO" id="GO:0005886">
    <property type="term" value="C:plasma membrane"/>
    <property type="evidence" value="ECO:0007669"/>
    <property type="project" value="TreeGrafter"/>
</dbReference>
<dbReference type="PANTHER" id="PTHR42865">
    <property type="entry name" value="PROTON/GLUTAMATE-ASPARTATE SYMPORTER"/>
    <property type="match status" value="1"/>
</dbReference>
<dbReference type="SUPFAM" id="SSF118215">
    <property type="entry name" value="Proton glutamate symport protein"/>
    <property type="match status" value="1"/>
</dbReference>
<dbReference type="OrthoDB" id="9768885at2"/>
<accession>A0A0J8DD50</accession>
<name>A0A0J8DD50_CLOCY</name>
<dbReference type="PRINTS" id="PR00173">
    <property type="entry name" value="EDTRNSPORT"/>
</dbReference>
<dbReference type="STRING" id="1121307.CLCY_4c01460"/>
<dbReference type="PANTHER" id="PTHR42865:SF8">
    <property type="entry name" value="SERINE_THREONINE TRANSPORTER SSTT"/>
    <property type="match status" value="1"/>
</dbReference>
<evidence type="ECO:0000313" key="8">
    <source>
        <dbReference type="Proteomes" id="UP000036756"/>
    </source>
</evidence>
<dbReference type="AlphaFoldDB" id="A0A0J8DD50"/>
<sequence length="388" mass="40767">MKKFGLLPRIILSIILGLIIGSVSPRWVIGILSTFNGLFTTFLSFIIPLLIIALVAPGIGELGKGAGRLLGITAGIAYISTIFAGTLAYTAGRFVFPKILTQSATLTALTSPKGALVKPYFTIGIPPIMDVMAALVLAFILGLGIASSKEDVLLRGLKEFSSIIVKVIAKIIVPLLPIYILGIFANMTFAGQIVSIITMFAKVIIMVISLQFLLIAIQYTIASIVSKKNPFRLLRNMLPAYVTAIGTQSSAATIPVVLERTKKNGVKNRIADFVIPLCATVHLAGSTVNLTTCSMAVVVMSGGDISIGRFFPFILMLGVTMVAAPGVPGGAVMAAIGLLKSILLLPENIISIIVALHLAQDSFGTACNVTGDGAIAVIVDKISEKVTT</sequence>
<feature type="transmembrane region" description="Helical" evidence="6">
    <location>
        <begin position="193"/>
        <end position="217"/>
    </location>
</feature>
<dbReference type="RefSeq" id="WP_048570266.1">
    <property type="nucleotide sequence ID" value="NZ_LFVU01000024.1"/>
</dbReference>
<evidence type="ECO:0000256" key="2">
    <source>
        <dbReference type="ARBA" id="ARBA00022448"/>
    </source>
</evidence>
<evidence type="ECO:0000256" key="1">
    <source>
        <dbReference type="ARBA" id="ARBA00004141"/>
    </source>
</evidence>
<dbReference type="Gene3D" id="1.10.3860.10">
    <property type="entry name" value="Sodium:dicarboxylate symporter"/>
    <property type="match status" value="1"/>
</dbReference>
<evidence type="ECO:0000256" key="6">
    <source>
        <dbReference type="SAM" id="Phobius"/>
    </source>
</evidence>
<feature type="transmembrane region" description="Helical" evidence="6">
    <location>
        <begin position="120"/>
        <end position="146"/>
    </location>
</feature>
<feature type="transmembrane region" description="Helical" evidence="6">
    <location>
        <begin position="273"/>
        <end position="298"/>
    </location>
</feature>
<dbReference type="Proteomes" id="UP000036756">
    <property type="component" value="Unassembled WGS sequence"/>
</dbReference>
<dbReference type="InterPro" id="IPR001991">
    <property type="entry name" value="Na-dicarboxylate_symporter"/>
</dbReference>
<dbReference type="GO" id="GO:0032329">
    <property type="term" value="P:serine transport"/>
    <property type="evidence" value="ECO:0007669"/>
    <property type="project" value="TreeGrafter"/>
</dbReference>
<organism evidence="7 8">
    <name type="scientific">Clostridium cylindrosporum DSM 605</name>
    <dbReference type="NCBI Taxonomy" id="1121307"/>
    <lineage>
        <taxon>Bacteria</taxon>
        <taxon>Bacillati</taxon>
        <taxon>Bacillota</taxon>
        <taxon>Clostridia</taxon>
        <taxon>Eubacteriales</taxon>
        <taxon>Clostridiaceae</taxon>
        <taxon>Clostridium</taxon>
    </lineage>
</organism>
<comment type="caution">
    <text evidence="7">The sequence shown here is derived from an EMBL/GenBank/DDBJ whole genome shotgun (WGS) entry which is preliminary data.</text>
</comment>
<feature type="transmembrane region" description="Helical" evidence="6">
    <location>
        <begin position="333"/>
        <end position="356"/>
    </location>
</feature>
<dbReference type="InterPro" id="IPR036458">
    <property type="entry name" value="Na:dicarbo_symporter_sf"/>
</dbReference>
<dbReference type="Pfam" id="PF00375">
    <property type="entry name" value="SDF"/>
    <property type="match status" value="1"/>
</dbReference>
<evidence type="ECO:0000256" key="5">
    <source>
        <dbReference type="ARBA" id="ARBA00023136"/>
    </source>
</evidence>
<evidence type="ECO:0000313" key="7">
    <source>
        <dbReference type="EMBL" id="KMT22173.1"/>
    </source>
</evidence>
<comment type="subcellular location">
    <subcellularLocation>
        <location evidence="1">Membrane</location>
        <topology evidence="1">Multi-pass membrane protein</topology>
    </subcellularLocation>
</comment>
<feature type="transmembrane region" description="Helical" evidence="6">
    <location>
        <begin position="69"/>
        <end position="91"/>
    </location>
</feature>
<dbReference type="GO" id="GO:0005295">
    <property type="term" value="F:neutral L-amino acid:sodium symporter activity"/>
    <property type="evidence" value="ECO:0007669"/>
    <property type="project" value="TreeGrafter"/>
</dbReference>
<dbReference type="PATRIC" id="fig|1121307.3.peg.1801"/>
<gene>
    <name evidence="7" type="ORF">CLCY_4c01460</name>
</gene>
<protein>
    <submittedName>
        <fullName evidence="7">Na+/H+-dicarboxylate symporter</fullName>
    </submittedName>
</protein>
<evidence type="ECO:0000256" key="4">
    <source>
        <dbReference type="ARBA" id="ARBA00022989"/>
    </source>
</evidence>
<keyword evidence="4 6" id="KW-1133">Transmembrane helix</keyword>
<proteinExistence type="predicted"/>
<feature type="transmembrane region" description="Helical" evidence="6">
    <location>
        <begin position="167"/>
        <end position="187"/>
    </location>
</feature>
<feature type="transmembrane region" description="Helical" evidence="6">
    <location>
        <begin position="35"/>
        <end position="57"/>
    </location>
</feature>
<keyword evidence="2" id="KW-0813">Transport</keyword>
<keyword evidence="3 6" id="KW-0812">Transmembrane</keyword>
<keyword evidence="5 6" id="KW-0472">Membrane</keyword>
<evidence type="ECO:0000256" key="3">
    <source>
        <dbReference type="ARBA" id="ARBA00022692"/>
    </source>
</evidence>
<feature type="transmembrane region" description="Helical" evidence="6">
    <location>
        <begin position="310"/>
        <end position="327"/>
    </location>
</feature>
<dbReference type="EMBL" id="LFVU01000024">
    <property type="protein sequence ID" value="KMT22173.1"/>
    <property type="molecule type" value="Genomic_DNA"/>
</dbReference>